<accession>A0A1X2CRF1</accession>
<dbReference type="AlphaFoldDB" id="A0A1X2CRF1"/>
<name>A0A1X2CRF1_9MYCO</name>
<keyword evidence="2" id="KW-1185">Reference proteome</keyword>
<dbReference type="Proteomes" id="UP000193087">
    <property type="component" value="Unassembled WGS sequence"/>
</dbReference>
<evidence type="ECO:0000313" key="2">
    <source>
        <dbReference type="Proteomes" id="UP000193087"/>
    </source>
</evidence>
<gene>
    <name evidence="1" type="ORF">AWC22_19250</name>
</gene>
<dbReference type="EMBL" id="LQPQ01000080">
    <property type="protein sequence ID" value="ORW78555.1"/>
    <property type="molecule type" value="Genomic_DNA"/>
</dbReference>
<proteinExistence type="predicted"/>
<reference evidence="1 2" key="1">
    <citation type="submission" date="2016-01" db="EMBL/GenBank/DDBJ databases">
        <title>The new phylogeny of the genus Mycobacterium.</title>
        <authorList>
            <person name="Tarcisio F."/>
            <person name="Conor M."/>
            <person name="Antonella G."/>
            <person name="Elisabetta G."/>
            <person name="Giulia F.S."/>
            <person name="Sara T."/>
            <person name="Anna F."/>
            <person name="Clotilde B."/>
            <person name="Roberto B."/>
            <person name="Veronica D.S."/>
            <person name="Fabio R."/>
            <person name="Monica P."/>
            <person name="Olivier J."/>
            <person name="Enrico T."/>
            <person name="Nicola S."/>
        </authorList>
    </citation>
    <scope>NUCLEOTIDE SEQUENCE [LARGE SCALE GENOMIC DNA]</scope>
    <source>
        <strain evidence="1 2">DSM 45176</strain>
    </source>
</reference>
<comment type="caution">
    <text evidence="1">The sequence shown here is derived from an EMBL/GenBank/DDBJ whole genome shotgun (WGS) entry which is preliminary data.</text>
</comment>
<protein>
    <submittedName>
        <fullName evidence="1">Uncharacterized protein</fullName>
    </submittedName>
</protein>
<evidence type="ECO:0000313" key="1">
    <source>
        <dbReference type="EMBL" id="ORW78555.1"/>
    </source>
</evidence>
<dbReference type="STRING" id="486698.AWC22_19250"/>
<dbReference type="RefSeq" id="WP_085250593.1">
    <property type="nucleotide sequence ID" value="NZ_CAJMWO010000001.1"/>
</dbReference>
<sequence>MGRRQLRHHRRGRWILLEAALFEDVDENVTTAVLAAMTSVIESLGGKSGRTCGQQLVDATAAVLFGWPIGPGDGGVDGLAAVAPDQLAAIIGGRRDVADISAELIAVAALADGQLDAERVLAALTYASHLGVEASWVADLGDIVEGRLDEAMQDMVVRNAATFPGLAEPGDEPRMQPYDGQSDADKRLYARYQELEGYPPGSFGRALWVHFRQHGFRFPGQQGAFHEAFAIPHDSLHVLSGYDTSMQGELLVSTYTGRMHAQDAFTAHLLPVILQWHIGREVNGIGAQHGALDPWKFLVAWRRGEQTTIDVLDPGWHFFDVAREPLIELRSRYGIPELPDRYRPTGPEVNFTSEADPTVC</sequence>
<organism evidence="1 2">
    <name type="scientific">Mycobacterium riyadhense</name>
    <dbReference type="NCBI Taxonomy" id="486698"/>
    <lineage>
        <taxon>Bacteria</taxon>
        <taxon>Bacillati</taxon>
        <taxon>Actinomycetota</taxon>
        <taxon>Actinomycetes</taxon>
        <taxon>Mycobacteriales</taxon>
        <taxon>Mycobacteriaceae</taxon>
        <taxon>Mycobacterium</taxon>
    </lineage>
</organism>